<evidence type="ECO:0000256" key="1">
    <source>
        <dbReference type="ARBA" id="ARBA00001412"/>
    </source>
</evidence>
<keyword evidence="14" id="KW-1185">Reference proteome</keyword>
<dbReference type="Gene3D" id="2.70.98.10">
    <property type="match status" value="1"/>
</dbReference>
<dbReference type="Pfam" id="PF02929">
    <property type="entry name" value="Bgal_small_N"/>
    <property type="match status" value="1"/>
</dbReference>
<evidence type="ECO:0000259" key="8">
    <source>
        <dbReference type="Pfam" id="PF00703"/>
    </source>
</evidence>
<dbReference type="EC" id="3.2.1.23" evidence="3"/>
<feature type="domain" description="Beta-galactosidase" evidence="12">
    <location>
        <begin position="652"/>
        <end position="740"/>
    </location>
</feature>
<dbReference type="InterPro" id="IPR011013">
    <property type="entry name" value="Gal_mutarotase_sf_dom"/>
</dbReference>
<feature type="domain" description="Beta galactosidase small chain/" evidence="11">
    <location>
        <begin position="774"/>
        <end position="813"/>
    </location>
</feature>
<dbReference type="GO" id="GO:0005990">
    <property type="term" value="P:lactose catabolic process"/>
    <property type="evidence" value="ECO:0007669"/>
    <property type="project" value="TreeGrafter"/>
</dbReference>
<dbReference type="InterPro" id="IPR013783">
    <property type="entry name" value="Ig-like_fold"/>
</dbReference>
<dbReference type="InterPro" id="IPR032312">
    <property type="entry name" value="LacZ_4"/>
</dbReference>
<dbReference type="InterPro" id="IPR014718">
    <property type="entry name" value="GH-type_carb-bd"/>
</dbReference>
<evidence type="ECO:0000313" key="14">
    <source>
        <dbReference type="Proteomes" id="UP001138500"/>
    </source>
</evidence>
<dbReference type="SUPFAM" id="SSF49303">
    <property type="entry name" value="beta-Galactosidase/glucuronidase domain"/>
    <property type="match status" value="2"/>
</dbReference>
<evidence type="ECO:0000256" key="3">
    <source>
        <dbReference type="ARBA" id="ARBA00012756"/>
    </source>
</evidence>
<dbReference type="SUPFAM" id="SSF49785">
    <property type="entry name" value="Galactose-binding domain-like"/>
    <property type="match status" value="1"/>
</dbReference>
<dbReference type="InterPro" id="IPR008979">
    <property type="entry name" value="Galactose-bd-like_sf"/>
</dbReference>
<dbReference type="SUPFAM" id="SSF51445">
    <property type="entry name" value="(Trans)glycosidases"/>
    <property type="match status" value="1"/>
</dbReference>
<dbReference type="Pfam" id="PF02836">
    <property type="entry name" value="Glyco_hydro_2_C"/>
    <property type="match status" value="1"/>
</dbReference>
<dbReference type="InterPro" id="IPR004199">
    <property type="entry name" value="B-gal_small/dom_5"/>
</dbReference>
<dbReference type="GO" id="GO:0004565">
    <property type="term" value="F:beta-galactosidase activity"/>
    <property type="evidence" value="ECO:0007669"/>
    <property type="project" value="UniProtKB-EC"/>
</dbReference>
<dbReference type="GO" id="GO:0009341">
    <property type="term" value="C:beta-galactosidase complex"/>
    <property type="evidence" value="ECO:0007669"/>
    <property type="project" value="TreeGrafter"/>
</dbReference>
<feature type="non-terminal residue" evidence="13">
    <location>
        <position position="817"/>
    </location>
</feature>
<evidence type="ECO:0000259" key="12">
    <source>
        <dbReference type="Pfam" id="PF16353"/>
    </source>
</evidence>
<sequence length="817" mass="91949">MAFVFRRAMNALSRPSSHAAGDDDDDDEKPSPGGDAGSISQTHADWANLQILHRNTLPPRSHFVLYGRREDALQRNLSKAKLHTLSGRWRFHLAPNPLEAPPGFEQRLFDSSKWSHITVPGMWQLQGFGRGPHYTNIVYPFPINPPDPPFVQNECGSYLTHFTVPRDLRHHQLRLRFEGVDSSFHVWLNGDEVGYSQGSRNASEFDVTDHVDVAGQNVLAVRVYQFCDGSYLEDQVRSAASTDDQCSCALVGFPKDVHFEDLAVKTSFDAEYRDATLEVSPSISSTGTVLFELLDADQNAVWQDSQEVQAGKDARPVSATIHQPKQWTAETPYLYTLLLSIDNEQFLSHRIGFRQVEVTDGLLQVNGKRVVFKGANRHEHHPESGRAVPFEWLRHDLHLMKQHNINAIRTCHQPNDPRLYDLADELGFWVMDEADLECHGFAMAGNSEQWASDNPEWEEAYVDRARQLVSRDKLHPSVVLWSLGNEAFYGRNHTAMVNYIKSVDKTRPIHYEQDYNADFVDIYSRMYPSVDDIINFAKDESTKRKPIVLCEYIHAMGTGPGNIKAYIDAFYQYPRLQGGWVWEWANHGLLTKTKDGTPYYGYGGDFGDIPNDGNFVMDGVLQSDHTPNSGLIEYKKALEPVQLVSHTKTTATFINRQDFATLDHLACTWKLVRSSGKSKEGGALDLPQHIQPGSTFDLDLPQVALNGDEETLLEIRFGLKNKTVWADAGYELAWAQIPLSPPAPISLPLPRAPTKDPLLSIRRTATHLTISAGRTTWTLDAVRGSLVAWTKAGKHLITRPLEPTFSRALTDNDARGD</sequence>
<feature type="domain" description="Glycosyl hydrolases family 2 sugar binding" evidence="10">
    <location>
        <begin position="83"/>
        <end position="244"/>
    </location>
</feature>
<evidence type="ECO:0000256" key="5">
    <source>
        <dbReference type="ARBA" id="ARBA00023295"/>
    </source>
</evidence>
<comment type="caution">
    <text evidence="13">The sequence shown here is derived from an EMBL/GenBank/DDBJ whole genome shotgun (WGS) entry which is preliminary data.</text>
</comment>
<dbReference type="AlphaFoldDB" id="A0A9W7SQF2"/>
<dbReference type="Pfam" id="PF16353">
    <property type="entry name" value="LacZ_4"/>
    <property type="match status" value="1"/>
</dbReference>
<dbReference type="PANTHER" id="PTHR46323">
    <property type="entry name" value="BETA-GALACTOSIDASE"/>
    <property type="match status" value="1"/>
</dbReference>
<dbReference type="InterPro" id="IPR036156">
    <property type="entry name" value="Beta-gal/glucu_dom_sf"/>
</dbReference>
<evidence type="ECO:0000256" key="7">
    <source>
        <dbReference type="SAM" id="MobiDB-lite"/>
    </source>
</evidence>
<name>A0A9W7SQF2_9PEZI</name>
<evidence type="ECO:0000259" key="9">
    <source>
        <dbReference type="Pfam" id="PF02836"/>
    </source>
</evidence>
<feature type="domain" description="Glycoside hydrolase family 2 immunoglobulin-like beta-sandwich" evidence="8">
    <location>
        <begin position="257"/>
        <end position="354"/>
    </location>
</feature>
<feature type="domain" description="Glycoside hydrolase family 2 catalytic" evidence="9">
    <location>
        <begin position="356"/>
        <end position="642"/>
    </location>
</feature>
<evidence type="ECO:0000259" key="11">
    <source>
        <dbReference type="Pfam" id="PF02929"/>
    </source>
</evidence>
<organism evidence="13 14">
    <name type="scientific">Teratosphaeria destructans</name>
    <dbReference type="NCBI Taxonomy" id="418781"/>
    <lineage>
        <taxon>Eukaryota</taxon>
        <taxon>Fungi</taxon>
        <taxon>Dikarya</taxon>
        <taxon>Ascomycota</taxon>
        <taxon>Pezizomycotina</taxon>
        <taxon>Dothideomycetes</taxon>
        <taxon>Dothideomycetidae</taxon>
        <taxon>Mycosphaerellales</taxon>
        <taxon>Teratosphaeriaceae</taxon>
        <taxon>Teratosphaeria</taxon>
    </lineage>
</organism>
<dbReference type="InterPro" id="IPR006102">
    <property type="entry name" value="Ig-like_GH2"/>
</dbReference>
<accession>A0A9W7SQF2</accession>
<dbReference type="Gene3D" id="2.60.40.10">
    <property type="entry name" value="Immunoglobulins"/>
    <property type="match status" value="2"/>
</dbReference>
<dbReference type="FunFam" id="3.20.20.80:FF:000018">
    <property type="entry name" value="Beta-galactosidase"/>
    <property type="match status" value="1"/>
</dbReference>
<evidence type="ECO:0000256" key="2">
    <source>
        <dbReference type="ARBA" id="ARBA00007401"/>
    </source>
</evidence>
<evidence type="ECO:0000259" key="10">
    <source>
        <dbReference type="Pfam" id="PF02837"/>
    </source>
</evidence>
<gene>
    <name evidence="13" type="ORF">Tdes44962_MAKER09922</name>
</gene>
<dbReference type="SUPFAM" id="SSF74650">
    <property type="entry name" value="Galactose mutarotase-like"/>
    <property type="match status" value="1"/>
</dbReference>
<proteinExistence type="inferred from homology"/>
<dbReference type="InterPro" id="IPR006104">
    <property type="entry name" value="Glyco_hydro_2_N"/>
</dbReference>
<dbReference type="Pfam" id="PF02837">
    <property type="entry name" value="Glyco_hydro_2_N"/>
    <property type="match status" value="1"/>
</dbReference>
<evidence type="ECO:0000256" key="4">
    <source>
        <dbReference type="ARBA" id="ARBA00022801"/>
    </source>
</evidence>
<reference evidence="13 14" key="2">
    <citation type="journal article" date="2021" name="Curr. Genet.">
        <title>Genetic response to nitrogen starvation in the aggressive Eucalyptus foliar pathogen Teratosphaeria destructans.</title>
        <authorList>
            <person name="Havenga M."/>
            <person name="Wingfield B.D."/>
            <person name="Wingfield M.J."/>
            <person name="Dreyer L.L."/>
            <person name="Roets F."/>
            <person name="Aylward J."/>
        </authorList>
    </citation>
    <scope>NUCLEOTIDE SEQUENCE [LARGE SCALE GENOMIC DNA]</scope>
    <source>
        <strain evidence="13">CMW44962</strain>
    </source>
</reference>
<dbReference type="GO" id="GO:0030246">
    <property type="term" value="F:carbohydrate binding"/>
    <property type="evidence" value="ECO:0007669"/>
    <property type="project" value="InterPro"/>
</dbReference>
<keyword evidence="5" id="KW-0326">Glycosidase</keyword>
<feature type="region of interest" description="Disordered" evidence="7">
    <location>
        <begin position="14"/>
        <end position="40"/>
    </location>
</feature>
<dbReference type="InterPro" id="IPR017853">
    <property type="entry name" value="GH"/>
</dbReference>
<comment type="catalytic activity">
    <reaction evidence="1">
        <text>Hydrolysis of terminal non-reducing beta-D-galactose residues in beta-D-galactosides.</text>
        <dbReference type="EC" id="3.2.1.23"/>
    </reaction>
</comment>
<dbReference type="EMBL" id="RIBY02001946">
    <property type="protein sequence ID" value="KAH9826835.1"/>
    <property type="molecule type" value="Genomic_DNA"/>
</dbReference>
<comment type="similarity">
    <text evidence="2">Belongs to the glycosyl hydrolase 2 family.</text>
</comment>
<dbReference type="InterPro" id="IPR006103">
    <property type="entry name" value="Glyco_hydro_2_cat"/>
</dbReference>
<dbReference type="PANTHER" id="PTHR46323:SF2">
    <property type="entry name" value="BETA-GALACTOSIDASE"/>
    <property type="match status" value="1"/>
</dbReference>
<dbReference type="InterPro" id="IPR006101">
    <property type="entry name" value="Glyco_hydro_2"/>
</dbReference>
<dbReference type="Gene3D" id="3.20.20.80">
    <property type="entry name" value="Glycosidases"/>
    <property type="match status" value="1"/>
</dbReference>
<dbReference type="OrthoDB" id="408320at2759"/>
<dbReference type="Gene3D" id="2.60.120.260">
    <property type="entry name" value="Galactose-binding domain-like"/>
    <property type="match status" value="1"/>
</dbReference>
<dbReference type="Proteomes" id="UP001138500">
    <property type="component" value="Unassembled WGS sequence"/>
</dbReference>
<dbReference type="InterPro" id="IPR050347">
    <property type="entry name" value="Bact_Beta-galactosidase"/>
</dbReference>
<evidence type="ECO:0000256" key="6">
    <source>
        <dbReference type="ARBA" id="ARBA00032230"/>
    </source>
</evidence>
<protein>
    <recommendedName>
        <fullName evidence="3">beta-galactosidase</fullName>
        <ecNumber evidence="3">3.2.1.23</ecNumber>
    </recommendedName>
    <alternativeName>
        <fullName evidence="6">Lactase</fullName>
    </alternativeName>
</protein>
<keyword evidence="4 13" id="KW-0378">Hydrolase</keyword>
<dbReference type="Pfam" id="PF00703">
    <property type="entry name" value="Glyco_hydro_2"/>
    <property type="match status" value="1"/>
</dbReference>
<dbReference type="PRINTS" id="PR00132">
    <property type="entry name" value="GLHYDRLASE2"/>
</dbReference>
<evidence type="ECO:0000313" key="13">
    <source>
        <dbReference type="EMBL" id="KAH9826835.1"/>
    </source>
</evidence>
<reference evidence="13 14" key="1">
    <citation type="journal article" date="2018" name="IMA Fungus">
        <title>IMA Genome-F 10: Nine draft genome sequences of Claviceps purpurea s.lat., including C. arundinis, C. humidiphila, and C. cf. spartinae, pseudomolecules for the pitch canker pathogen Fusarium circinatum, draft genome of Davidsoniella eucalypti, Grosmannia galeiformis, Quambalaria eucalypti, and Teratosphaeria destructans.</title>
        <authorList>
            <person name="Wingfield B.D."/>
            <person name="Liu M."/>
            <person name="Nguyen H.D."/>
            <person name="Lane F.A."/>
            <person name="Morgan S.W."/>
            <person name="De Vos L."/>
            <person name="Wilken P.M."/>
            <person name="Duong T.A."/>
            <person name="Aylward J."/>
            <person name="Coetzee M.P."/>
            <person name="Dadej K."/>
            <person name="De Beer Z.W."/>
            <person name="Findlay W."/>
            <person name="Havenga M."/>
            <person name="Kolarik M."/>
            <person name="Menzies J.G."/>
            <person name="Naidoo K."/>
            <person name="Pochopski O."/>
            <person name="Shoukouhi P."/>
            <person name="Santana Q.C."/>
            <person name="Seifert K.A."/>
            <person name="Soal N."/>
            <person name="Steenkamp E.T."/>
            <person name="Tatham C.T."/>
            <person name="van der Nest M.A."/>
            <person name="Wingfield M.J."/>
        </authorList>
    </citation>
    <scope>NUCLEOTIDE SEQUENCE [LARGE SCALE GENOMIC DNA]</scope>
    <source>
        <strain evidence="13">CMW44962</strain>
    </source>
</reference>